<protein>
    <recommendedName>
        <fullName evidence="3">LURP-one-related family protein</fullName>
    </recommendedName>
</protein>
<gene>
    <name evidence="1" type="ORF">AM493_20020</name>
</gene>
<sequence>MDVRIVSKTFSLSGKKNIFLDNQKLYYTITDSVGGQECVKLIDKQSNIVISIIIRDITLLQDSYTIRFLNRENKPVAFKRTEYWKHNYEGSYHDDTYTIKENAFKVYGILKNGQEIGYWLKSRNFLPTNEDNFKLSDEITDFELVLSLCLIIHEKESDKRNQG</sequence>
<dbReference type="EMBL" id="LIYD01000005">
    <property type="protein sequence ID" value="KOS08077.1"/>
    <property type="molecule type" value="Genomic_DNA"/>
</dbReference>
<dbReference type="Proteomes" id="UP000037755">
    <property type="component" value="Unassembled WGS sequence"/>
</dbReference>
<accession>A0A0M8ML71</accession>
<evidence type="ECO:0008006" key="3">
    <source>
        <dbReference type="Google" id="ProtNLM"/>
    </source>
</evidence>
<evidence type="ECO:0000313" key="1">
    <source>
        <dbReference type="EMBL" id="KOS08077.1"/>
    </source>
</evidence>
<dbReference type="PATRIC" id="fig|1202724.3.peg.4146"/>
<comment type="caution">
    <text evidence="1">The sequence shown here is derived from an EMBL/GenBank/DDBJ whole genome shotgun (WGS) entry which is preliminary data.</text>
</comment>
<dbReference type="AlphaFoldDB" id="A0A0M8ML71"/>
<keyword evidence="2" id="KW-1185">Reference proteome</keyword>
<dbReference type="OrthoDB" id="10014900at2"/>
<reference evidence="1 2" key="1">
    <citation type="submission" date="2015-08" db="EMBL/GenBank/DDBJ databases">
        <title>Whole genome sequence of Flavobacterium akiainvivens IK-1T, from decaying Wikstroemia oahuensis, an endemic Hawaiian shrub.</title>
        <authorList>
            <person name="Wan X."/>
            <person name="Hou S."/>
            <person name="Saito J."/>
            <person name="Donachie S."/>
        </authorList>
    </citation>
    <scope>NUCLEOTIDE SEQUENCE [LARGE SCALE GENOMIC DNA]</scope>
    <source>
        <strain evidence="1 2">IK-1</strain>
    </source>
</reference>
<dbReference type="RefSeq" id="WP_054409895.1">
    <property type="nucleotide sequence ID" value="NZ_FOYA01000017.1"/>
</dbReference>
<organism evidence="1 2">
    <name type="scientific">Flavobacterium akiainvivens</name>
    <dbReference type="NCBI Taxonomy" id="1202724"/>
    <lineage>
        <taxon>Bacteria</taxon>
        <taxon>Pseudomonadati</taxon>
        <taxon>Bacteroidota</taxon>
        <taxon>Flavobacteriia</taxon>
        <taxon>Flavobacteriales</taxon>
        <taxon>Flavobacteriaceae</taxon>
        <taxon>Flavobacterium</taxon>
    </lineage>
</organism>
<evidence type="ECO:0000313" key="2">
    <source>
        <dbReference type="Proteomes" id="UP000037755"/>
    </source>
</evidence>
<proteinExistence type="predicted"/>
<name>A0A0M8ML71_9FLAO</name>